<evidence type="ECO:0000259" key="2">
    <source>
        <dbReference type="Pfam" id="PF00472"/>
    </source>
</evidence>
<dbReference type="InterPro" id="IPR045853">
    <property type="entry name" value="Pep_chain_release_fac_I_sf"/>
</dbReference>
<dbReference type="SUPFAM" id="SSF75620">
    <property type="entry name" value="Release factor"/>
    <property type="match status" value="1"/>
</dbReference>
<dbReference type="PANTHER" id="PTHR43116:SF3">
    <property type="entry name" value="CLASS I PEPTIDE CHAIN RELEASE FACTOR"/>
    <property type="match status" value="1"/>
</dbReference>
<comment type="similarity">
    <text evidence="1">Belongs to the prokaryotic/mitochondrial release factor family.</text>
</comment>
<evidence type="ECO:0000313" key="4">
    <source>
        <dbReference type="EMBL" id="CUR44383.1"/>
    </source>
</evidence>
<dbReference type="PANTHER" id="PTHR43116">
    <property type="entry name" value="PEPTIDE CHAIN RELEASE FACTOR 2"/>
    <property type="match status" value="1"/>
</dbReference>
<organism evidence="4 5">
    <name type="scientific">Pseudomonas phage VCM</name>
    <dbReference type="NCBI Taxonomy" id="1729937"/>
    <lineage>
        <taxon>Viruses</taxon>
        <taxon>Duplodnaviria</taxon>
        <taxon>Heunggongvirae</taxon>
        <taxon>Uroviricota</taxon>
        <taxon>Caudoviricetes</taxon>
        <taxon>Vandenendeviridae</taxon>
        <taxon>Gorskivirinae</taxon>
        <taxon>Kremarvirus</taxon>
        <taxon>Kremarvirus VCM</taxon>
        <taxon>Otagovirus VCM</taxon>
    </lineage>
</organism>
<feature type="domain" description="Large ribosomal subunit protein bL12 C-terminal" evidence="3">
    <location>
        <begin position="91"/>
        <end position="119"/>
    </location>
</feature>
<dbReference type="RefSeq" id="YP_009222762.1">
    <property type="nucleotide sequence ID" value="NC_029065.1"/>
</dbReference>
<evidence type="ECO:0000256" key="1">
    <source>
        <dbReference type="ARBA" id="ARBA00010835"/>
    </source>
</evidence>
<dbReference type="Pfam" id="PF00472">
    <property type="entry name" value="RF-1"/>
    <property type="match status" value="1"/>
</dbReference>
<dbReference type="GO" id="GO:0003735">
    <property type="term" value="F:structural constituent of ribosome"/>
    <property type="evidence" value="ECO:0007669"/>
    <property type="project" value="InterPro"/>
</dbReference>
<dbReference type="Gene3D" id="3.30.1390.10">
    <property type="match status" value="1"/>
</dbReference>
<name>A0A0S4KWG0_9CAUD</name>
<proteinExistence type="inferred from homology"/>
<dbReference type="InterPro" id="IPR013823">
    <property type="entry name" value="Ribosomal_bL12_C"/>
</dbReference>
<accession>A0A0S4KWG0</accession>
<dbReference type="InterPro" id="IPR014719">
    <property type="entry name" value="Ribosomal_bL12_C/ClpS-like"/>
</dbReference>
<dbReference type="KEGG" id="vg:26799146"/>
<evidence type="ECO:0000259" key="3">
    <source>
        <dbReference type="Pfam" id="PF00542"/>
    </source>
</evidence>
<evidence type="ECO:0000313" key="5">
    <source>
        <dbReference type="Proteomes" id="UP000204441"/>
    </source>
</evidence>
<keyword evidence="5" id="KW-1185">Reference proteome</keyword>
<dbReference type="EMBL" id="LN887844">
    <property type="protein sequence ID" value="CUR44383.1"/>
    <property type="molecule type" value="Genomic_DNA"/>
</dbReference>
<dbReference type="Pfam" id="PF00542">
    <property type="entry name" value="Ribosomal_L12"/>
    <property type="match status" value="1"/>
</dbReference>
<reference evidence="5" key="1">
    <citation type="submission" date="2015-10" db="EMBL/GenBank/DDBJ databases">
        <authorList>
            <person name="Millard A."/>
        </authorList>
    </citation>
    <scope>NUCLEOTIDE SEQUENCE [LARGE SCALE GENOMIC DNA]</scope>
</reference>
<dbReference type="Proteomes" id="UP000204441">
    <property type="component" value="Genome"/>
</dbReference>
<gene>
    <name evidence="4" type="primary">prfA</name>
    <name evidence="4" type="ORF">VCM_00181</name>
</gene>
<dbReference type="InterPro" id="IPR000352">
    <property type="entry name" value="Pep_chain_release_fac_I"/>
</dbReference>
<protein>
    <submittedName>
        <fullName evidence="4">Peptide chain release factor 1</fullName>
    </submittedName>
</protein>
<dbReference type="Gene3D" id="3.30.160.20">
    <property type="match status" value="1"/>
</dbReference>
<feature type="domain" description="Prokaryotic-type class I peptide chain release factors" evidence="2">
    <location>
        <begin position="2"/>
        <end position="65"/>
    </location>
</feature>
<dbReference type="OrthoDB" id="36103at10239"/>
<dbReference type="GeneID" id="26799146"/>
<dbReference type="SUPFAM" id="SSF54736">
    <property type="entry name" value="ClpS-like"/>
    <property type="match status" value="1"/>
</dbReference>
<sequence>MINPSDVRVTTYVPTSSGGMQVGILGSGVVVHHIPSGVGVSCDSERSQHANKERALRLLENMIPTPADQFQEAINALWASAPQCVPTPVVADKVRMIKEVREKSGFGLKESKDAVDKMGTVEGALMYLTGSTGYCEKGNLCCCGGDLPAIREGCYNWQK</sequence>